<evidence type="ECO:0000313" key="4">
    <source>
        <dbReference type="EMBL" id="KAK0152308.1"/>
    </source>
</evidence>
<proteinExistence type="predicted"/>
<keyword evidence="2" id="KW-0539">Nucleus</keyword>
<reference evidence="4" key="1">
    <citation type="journal article" date="2023" name="Front. Mar. Sci.">
        <title>A new Merluccius polli reference genome to investigate the effects of global change in West African waters.</title>
        <authorList>
            <person name="Mateo J.L."/>
            <person name="Blanco-Fernandez C."/>
            <person name="Garcia-Vazquez E."/>
            <person name="Machado-Schiaffino G."/>
        </authorList>
    </citation>
    <scope>NUCLEOTIDE SEQUENCE</scope>
    <source>
        <strain evidence="4">C29</strain>
        <tissue evidence="4">Fin</tissue>
    </source>
</reference>
<dbReference type="Proteomes" id="UP001174136">
    <property type="component" value="Unassembled WGS sequence"/>
</dbReference>
<gene>
    <name evidence="4" type="ORF">N1851_006217</name>
</gene>
<dbReference type="AlphaFoldDB" id="A0AA47N4K2"/>
<dbReference type="EMBL" id="JAOPHQ010001132">
    <property type="protein sequence ID" value="KAK0152308.1"/>
    <property type="molecule type" value="Genomic_DNA"/>
</dbReference>
<dbReference type="PROSITE" id="PS00354">
    <property type="entry name" value="HMGI_Y"/>
    <property type="match status" value="1"/>
</dbReference>
<keyword evidence="5" id="KW-1185">Reference proteome</keyword>
<accession>A0AA47N4K2</accession>
<sequence>MSFLYRVAGLSLRDRVRSSEIRRELGVEPLLLCVERSQLRWFGHLIRMPPGHLPLEVFRACPTGRRPRGRPRTRWRDYICLGVPQEELENVAGEKGAWSSLLSLLPPRPGPDNRVAAQHLLIHDRYTVKTSGSRLRPRRLDPFYVHEVHYSCWCSRATLCPASGGVLMLLPRPLGEHLSPRTPRSWSREAAGDRGADTPVKMQVLHGGDTAECYRDYHLTLGSTKRNNQHLTRDHTSPPVLATLR</sequence>
<evidence type="ECO:0000256" key="3">
    <source>
        <dbReference type="SAM" id="MobiDB-lite"/>
    </source>
</evidence>
<evidence type="ECO:0000256" key="1">
    <source>
        <dbReference type="ARBA" id="ARBA00004123"/>
    </source>
</evidence>
<comment type="caution">
    <text evidence="4">The sequence shown here is derived from an EMBL/GenBank/DDBJ whole genome shotgun (WGS) entry which is preliminary data.</text>
</comment>
<protein>
    <submittedName>
        <fullName evidence="4">Uncharacterized protein</fullName>
    </submittedName>
</protein>
<organism evidence="4 5">
    <name type="scientific">Merluccius polli</name>
    <name type="common">Benguela hake</name>
    <name type="synonym">Merluccius cadenati</name>
    <dbReference type="NCBI Taxonomy" id="89951"/>
    <lineage>
        <taxon>Eukaryota</taxon>
        <taxon>Metazoa</taxon>
        <taxon>Chordata</taxon>
        <taxon>Craniata</taxon>
        <taxon>Vertebrata</taxon>
        <taxon>Euteleostomi</taxon>
        <taxon>Actinopterygii</taxon>
        <taxon>Neopterygii</taxon>
        <taxon>Teleostei</taxon>
        <taxon>Neoteleostei</taxon>
        <taxon>Acanthomorphata</taxon>
        <taxon>Zeiogadaria</taxon>
        <taxon>Gadariae</taxon>
        <taxon>Gadiformes</taxon>
        <taxon>Gadoidei</taxon>
        <taxon>Merlucciidae</taxon>
        <taxon>Merluccius</taxon>
    </lineage>
</organism>
<dbReference type="GO" id="GO:0005634">
    <property type="term" value="C:nucleus"/>
    <property type="evidence" value="ECO:0007669"/>
    <property type="project" value="UniProtKB-SubCell"/>
</dbReference>
<dbReference type="InterPro" id="IPR000637">
    <property type="entry name" value="HMGI/Y_DNA-bd_CS"/>
</dbReference>
<evidence type="ECO:0000256" key="2">
    <source>
        <dbReference type="ARBA" id="ARBA00023242"/>
    </source>
</evidence>
<name>A0AA47N4K2_MERPO</name>
<evidence type="ECO:0000313" key="5">
    <source>
        <dbReference type="Proteomes" id="UP001174136"/>
    </source>
</evidence>
<feature type="region of interest" description="Disordered" evidence="3">
    <location>
        <begin position="225"/>
        <end position="245"/>
    </location>
</feature>
<comment type="subcellular location">
    <subcellularLocation>
        <location evidence="1">Nucleus</location>
    </subcellularLocation>
</comment>
<dbReference type="GO" id="GO:0006355">
    <property type="term" value="P:regulation of DNA-templated transcription"/>
    <property type="evidence" value="ECO:0007669"/>
    <property type="project" value="InterPro"/>
</dbReference>